<feature type="compositionally biased region" description="Polar residues" evidence="1">
    <location>
        <begin position="545"/>
        <end position="566"/>
    </location>
</feature>
<dbReference type="AlphaFoldDB" id="A0A6G1GXD7"/>
<dbReference type="OrthoDB" id="3939962at2759"/>
<dbReference type="Proteomes" id="UP000800041">
    <property type="component" value="Unassembled WGS sequence"/>
</dbReference>
<protein>
    <submittedName>
        <fullName evidence="2">Uncharacterized protein</fullName>
    </submittedName>
</protein>
<feature type="region of interest" description="Disordered" evidence="1">
    <location>
        <begin position="545"/>
        <end position="574"/>
    </location>
</feature>
<sequence length="574" mass="65642">MRLGDSQYGTRCTRISSQQMNPKIQCKQRYLVRSGVSVSSSCLWTFENSCMLSHLLNLPIESPAKEERKLNVIRSWSAKPRIPIRISKRLAENKTIREVEIPLRLDNDVPYAAHRITYTSLENRRTLSSLVWPPNIVHLGIVVPAQDESALRMLEKVLSTTNNLQRLDIYAALTTKPGYLGNSRFRTTGRRISNYFFSAKSTFSLPHLTSLRLSNICFCHRVLSSSSKLRCNIPWSSIRQLSLSCPTIITRGHLSLSQLEAFSFASKSRFWPNYPRCQGGYDFKWLTEFLLNTSELKKLDLTNTPFFDSDWVEKGVFKHLGTTLESLRHRRTDRYFHESIVKRVTLSDRSPSDAQIEVLASLCPRISELSLDVDFWAKEKASPTLCVIGRLFKRLRSLTLNTLKEPSHHQGSDLPNVRINLDFCLGAWKTITQAASSPTMLQSLCIEACTHLDEPDLVQFSSPLDNLQRRFRITRAESGDLDVENLDLESLLQHRREYPDHPHLRENGLWDALVHDREYLGRNGVEYTMKPRTVHPVTIVSSPHDTGSYSMTHTPGTLSWSETGSLTHEHGYPM</sequence>
<accession>A0A6G1GXD7</accession>
<keyword evidence="3" id="KW-1185">Reference proteome</keyword>
<proteinExistence type="predicted"/>
<evidence type="ECO:0000256" key="1">
    <source>
        <dbReference type="SAM" id="MobiDB-lite"/>
    </source>
</evidence>
<dbReference type="EMBL" id="ML977161">
    <property type="protein sequence ID" value="KAF1985621.1"/>
    <property type="molecule type" value="Genomic_DNA"/>
</dbReference>
<evidence type="ECO:0000313" key="2">
    <source>
        <dbReference type="EMBL" id="KAF1985621.1"/>
    </source>
</evidence>
<gene>
    <name evidence="2" type="ORF">K402DRAFT_104999</name>
</gene>
<dbReference type="SUPFAM" id="SSF52047">
    <property type="entry name" value="RNI-like"/>
    <property type="match status" value="1"/>
</dbReference>
<reference evidence="2" key="1">
    <citation type="journal article" date="2020" name="Stud. Mycol.">
        <title>101 Dothideomycetes genomes: a test case for predicting lifestyles and emergence of pathogens.</title>
        <authorList>
            <person name="Haridas S."/>
            <person name="Albert R."/>
            <person name="Binder M."/>
            <person name="Bloem J."/>
            <person name="Labutti K."/>
            <person name="Salamov A."/>
            <person name="Andreopoulos B."/>
            <person name="Baker S."/>
            <person name="Barry K."/>
            <person name="Bills G."/>
            <person name="Bluhm B."/>
            <person name="Cannon C."/>
            <person name="Castanera R."/>
            <person name="Culley D."/>
            <person name="Daum C."/>
            <person name="Ezra D."/>
            <person name="Gonzalez J."/>
            <person name="Henrissat B."/>
            <person name="Kuo A."/>
            <person name="Liang C."/>
            <person name="Lipzen A."/>
            <person name="Lutzoni F."/>
            <person name="Magnuson J."/>
            <person name="Mondo S."/>
            <person name="Nolan M."/>
            <person name="Ohm R."/>
            <person name="Pangilinan J."/>
            <person name="Park H.-J."/>
            <person name="Ramirez L."/>
            <person name="Alfaro M."/>
            <person name="Sun H."/>
            <person name="Tritt A."/>
            <person name="Yoshinaga Y."/>
            <person name="Zwiers L.-H."/>
            <person name="Turgeon B."/>
            <person name="Goodwin S."/>
            <person name="Spatafora J."/>
            <person name="Crous P."/>
            <person name="Grigoriev I."/>
        </authorList>
    </citation>
    <scope>NUCLEOTIDE SEQUENCE</scope>
    <source>
        <strain evidence="2">CBS 113979</strain>
    </source>
</reference>
<name>A0A6G1GXD7_9PEZI</name>
<evidence type="ECO:0000313" key="3">
    <source>
        <dbReference type="Proteomes" id="UP000800041"/>
    </source>
</evidence>
<organism evidence="2 3">
    <name type="scientific">Aulographum hederae CBS 113979</name>
    <dbReference type="NCBI Taxonomy" id="1176131"/>
    <lineage>
        <taxon>Eukaryota</taxon>
        <taxon>Fungi</taxon>
        <taxon>Dikarya</taxon>
        <taxon>Ascomycota</taxon>
        <taxon>Pezizomycotina</taxon>
        <taxon>Dothideomycetes</taxon>
        <taxon>Pleosporomycetidae</taxon>
        <taxon>Aulographales</taxon>
        <taxon>Aulographaceae</taxon>
    </lineage>
</organism>